<dbReference type="PANTHER" id="PTHR22298">
    <property type="entry name" value="ENDO-1,4-BETA-GLUCANASE"/>
    <property type="match status" value="1"/>
</dbReference>
<comment type="similarity">
    <text evidence="2 8 9">Belongs to the glycosyl hydrolase 9 (cellulase E) family.</text>
</comment>
<organism evidence="13 14">
    <name type="scientific">Hohenbuehelia grisea</name>
    <dbReference type="NCBI Taxonomy" id="104357"/>
    <lineage>
        <taxon>Eukaryota</taxon>
        <taxon>Fungi</taxon>
        <taxon>Dikarya</taxon>
        <taxon>Basidiomycota</taxon>
        <taxon>Agaricomycotina</taxon>
        <taxon>Agaricomycetes</taxon>
        <taxon>Agaricomycetidae</taxon>
        <taxon>Agaricales</taxon>
        <taxon>Pleurotineae</taxon>
        <taxon>Pleurotaceae</taxon>
        <taxon>Hohenbuehelia</taxon>
    </lineage>
</organism>
<evidence type="ECO:0000256" key="5">
    <source>
        <dbReference type="ARBA" id="ARBA00023277"/>
    </source>
</evidence>
<feature type="domain" description="Glycoside hydrolase family 9" evidence="12">
    <location>
        <begin position="49"/>
        <end position="506"/>
    </location>
</feature>
<evidence type="ECO:0000256" key="9">
    <source>
        <dbReference type="RuleBase" id="RU361166"/>
    </source>
</evidence>
<keyword evidence="11" id="KW-1133">Transmembrane helix</keyword>
<dbReference type="Gene3D" id="1.50.10.10">
    <property type="match status" value="1"/>
</dbReference>
<gene>
    <name evidence="13" type="ORF">HGRIS_009711</name>
</gene>
<dbReference type="SUPFAM" id="SSF48208">
    <property type="entry name" value="Six-hairpin glycosidases"/>
    <property type="match status" value="1"/>
</dbReference>
<evidence type="ECO:0000313" key="14">
    <source>
        <dbReference type="Proteomes" id="UP001556367"/>
    </source>
</evidence>
<keyword evidence="5 8" id="KW-0119">Carbohydrate metabolism</keyword>
<evidence type="ECO:0000256" key="11">
    <source>
        <dbReference type="SAM" id="Phobius"/>
    </source>
</evidence>
<keyword evidence="3 8" id="KW-0378">Hydrolase</keyword>
<keyword evidence="6 8" id="KW-0326">Glycosidase</keyword>
<keyword evidence="14" id="KW-1185">Reference proteome</keyword>
<dbReference type="EMBL" id="JASNQZ010000012">
    <property type="protein sequence ID" value="KAL0949673.1"/>
    <property type="molecule type" value="Genomic_DNA"/>
</dbReference>
<evidence type="ECO:0000256" key="8">
    <source>
        <dbReference type="PROSITE-ProRule" id="PRU10060"/>
    </source>
</evidence>
<evidence type="ECO:0000259" key="12">
    <source>
        <dbReference type="Pfam" id="PF00759"/>
    </source>
</evidence>
<evidence type="ECO:0000313" key="13">
    <source>
        <dbReference type="EMBL" id="KAL0949673.1"/>
    </source>
</evidence>
<evidence type="ECO:0000256" key="7">
    <source>
        <dbReference type="ARBA" id="ARBA00023326"/>
    </source>
</evidence>
<evidence type="ECO:0000256" key="2">
    <source>
        <dbReference type="ARBA" id="ARBA00007072"/>
    </source>
</evidence>
<dbReference type="Proteomes" id="UP001556367">
    <property type="component" value="Unassembled WGS sequence"/>
</dbReference>
<evidence type="ECO:0000256" key="10">
    <source>
        <dbReference type="SAM" id="MobiDB-lite"/>
    </source>
</evidence>
<feature type="active site" evidence="8">
    <location>
        <position position="485"/>
    </location>
</feature>
<evidence type="ECO:0000256" key="6">
    <source>
        <dbReference type="ARBA" id="ARBA00023295"/>
    </source>
</evidence>
<keyword evidence="7 8" id="KW-0624">Polysaccharide degradation</keyword>
<accession>A0ABR3J2F8</accession>
<name>A0ABR3J2F8_9AGAR</name>
<feature type="signal peptide" evidence="9">
    <location>
        <begin position="1"/>
        <end position="17"/>
    </location>
</feature>
<comment type="catalytic activity">
    <reaction evidence="1 9">
        <text>Endohydrolysis of (1-&gt;4)-beta-D-glucosidic linkages in cellulose, lichenin and cereal beta-D-glucans.</text>
        <dbReference type="EC" id="3.2.1.4"/>
    </reaction>
</comment>
<keyword evidence="11" id="KW-0472">Membrane</keyword>
<feature type="chain" id="PRO_5044978764" description="Endoglucanase" evidence="9">
    <location>
        <begin position="18"/>
        <end position="595"/>
    </location>
</feature>
<protein>
    <recommendedName>
        <fullName evidence="9">Endoglucanase</fullName>
        <ecNumber evidence="9">3.2.1.4</ecNumber>
    </recommendedName>
</protein>
<dbReference type="InterPro" id="IPR033126">
    <property type="entry name" value="Glyco_hydro_9_Asp/Glu_AS"/>
</dbReference>
<feature type="compositionally biased region" description="Polar residues" evidence="10">
    <location>
        <begin position="435"/>
        <end position="451"/>
    </location>
</feature>
<comment type="caution">
    <text evidence="13">The sequence shown here is derived from an EMBL/GenBank/DDBJ whole genome shotgun (WGS) entry which is preliminary data.</text>
</comment>
<dbReference type="InterPro" id="IPR012341">
    <property type="entry name" value="6hp_glycosidase-like_sf"/>
</dbReference>
<feature type="active site" evidence="8">
    <location>
        <position position="494"/>
    </location>
</feature>
<dbReference type="EC" id="3.2.1.4" evidence="9"/>
<keyword evidence="4 9" id="KW-0136">Cellulose degradation</keyword>
<dbReference type="PROSITE" id="PS00698">
    <property type="entry name" value="GH9_3"/>
    <property type="match status" value="1"/>
</dbReference>
<feature type="region of interest" description="Disordered" evidence="10">
    <location>
        <begin position="435"/>
        <end position="457"/>
    </location>
</feature>
<evidence type="ECO:0000256" key="1">
    <source>
        <dbReference type="ARBA" id="ARBA00000966"/>
    </source>
</evidence>
<evidence type="ECO:0000256" key="3">
    <source>
        <dbReference type="ARBA" id="ARBA00022801"/>
    </source>
</evidence>
<dbReference type="InterPro" id="IPR001701">
    <property type="entry name" value="Glyco_hydro_9"/>
</dbReference>
<keyword evidence="9" id="KW-0732">Signal</keyword>
<dbReference type="Pfam" id="PF00759">
    <property type="entry name" value="Glyco_hydro_9"/>
    <property type="match status" value="1"/>
</dbReference>
<dbReference type="InterPro" id="IPR008928">
    <property type="entry name" value="6-hairpin_glycosidase_sf"/>
</dbReference>
<proteinExistence type="inferred from homology"/>
<feature type="transmembrane region" description="Helical" evidence="11">
    <location>
        <begin position="561"/>
        <end position="585"/>
    </location>
</feature>
<keyword evidence="11" id="KW-0812">Transmembrane</keyword>
<reference evidence="14" key="1">
    <citation type="submission" date="2024-06" db="EMBL/GenBank/DDBJ databases">
        <title>Multi-omics analyses provide insights into the biosynthesis of the anticancer antibiotic pleurotin in Hohenbuehelia grisea.</title>
        <authorList>
            <person name="Weaver J.A."/>
            <person name="Alberti F."/>
        </authorList>
    </citation>
    <scope>NUCLEOTIDE SEQUENCE [LARGE SCALE GENOMIC DNA]</scope>
    <source>
        <strain evidence="14">T-177</strain>
    </source>
</reference>
<sequence length="595" mass="64000">MFIAHLLLVGWIVPSLAQVSVPESQFKPPDPLAGAVSSNSSDSPNPQWSTLLGNLLYFYEAQRSGPVSSARIRRVDWRNDSALDDGKDAGVDLSGGYYDAGDYIKTTFPLSFTLMSICWGALDFGRGYDLSNQTAYLDDMLRWGLDWLMKAHPSNDTLFVQVADSRRDNDYWGGDSGIPLPRPVYQINSTSPGTDAAAMTSAAFSACSALYANRTFSSTSFTPPASLTNSSYAELLLSHAQALHHFALDSSQQVYQIAVPAVSDAYASSSYKDDLVLASLWLSWALGGDSELYANASSMFSKFSLSEGLGGNDGDKVFNWDEKTPGLPVLFAQVAPSVNKDSVSSWQSQAERYFDRIVGGKSRAYLTGGGLLFFDGDSDSASLNPALNTAMLLSRYAQIASSSEKKKSYLDFAQNQVDYVMGKNPMSAPYVVGVNPNSPQNPHSAPSSGGSDLNKIDTLPPLGESAHTLFGAVVGGPTKGGQFHDIRSDWPQTEVALDYNAPLLTLAAMHVIGSSVVAADASQGAPDPYYTRLQPGEYEKAKPTGTPCDAVFPCKKRVSRVVIIVLAVVLTVVGLAIALLCWYYVRTVRARSKTG</sequence>
<evidence type="ECO:0000256" key="4">
    <source>
        <dbReference type="ARBA" id="ARBA00023001"/>
    </source>
</evidence>